<dbReference type="PANTHER" id="PTHR42939:SF1">
    <property type="entry name" value="ABC TRANSPORTER ATP-BINDING PROTEIN ALBC-RELATED"/>
    <property type="match status" value="1"/>
</dbReference>
<dbReference type="RefSeq" id="WP_197454006.1">
    <property type="nucleotide sequence ID" value="NZ_CP036271.1"/>
</dbReference>
<dbReference type="InParanoid" id="A0A517SDG5"/>
<dbReference type="InterPro" id="IPR027417">
    <property type="entry name" value="P-loop_NTPase"/>
</dbReference>
<dbReference type="KEGG" id="ccos:Pan44_21820"/>
<keyword evidence="1" id="KW-0813">Transport</keyword>
<dbReference type="PROSITE" id="PS50893">
    <property type="entry name" value="ABC_TRANSPORTER_2"/>
    <property type="match status" value="1"/>
</dbReference>
<dbReference type="InterPro" id="IPR051782">
    <property type="entry name" value="ABC_Transporter_VariousFunc"/>
</dbReference>
<dbReference type="InterPro" id="IPR003439">
    <property type="entry name" value="ABC_transporter-like_ATP-bd"/>
</dbReference>
<keyword evidence="2" id="KW-0547">Nucleotide-binding</keyword>
<dbReference type="PROSITE" id="PS00211">
    <property type="entry name" value="ABC_TRANSPORTER_1"/>
    <property type="match status" value="1"/>
</dbReference>
<keyword evidence="6" id="KW-1185">Reference proteome</keyword>
<evidence type="ECO:0000313" key="5">
    <source>
        <dbReference type="EMBL" id="QDT54155.1"/>
    </source>
</evidence>
<dbReference type="PANTHER" id="PTHR42939">
    <property type="entry name" value="ABC TRANSPORTER ATP-BINDING PROTEIN ALBC-RELATED"/>
    <property type="match status" value="1"/>
</dbReference>
<accession>A0A517SDG5</accession>
<dbReference type="InterPro" id="IPR003593">
    <property type="entry name" value="AAA+_ATPase"/>
</dbReference>
<proteinExistence type="predicted"/>
<dbReference type="GO" id="GO:0016887">
    <property type="term" value="F:ATP hydrolysis activity"/>
    <property type="evidence" value="ECO:0007669"/>
    <property type="project" value="InterPro"/>
</dbReference>
<dbReference type="GO" id="GO:0005524">
    <property type="term" value="F:ATP binding"/>
    <property type="evidence" value="ECO:0007669"/>
    <property type="project" value="UniProtKB-KW"/>
</dbReference>
<evidence type="ECO:0000313" key="6">
    <source>
        <dbReference type="Proteomes" id="UP000315700"/>
    </source>
</evidence>
<sequence length="217" mass="23889">MTPLFQLKNVFVDGPRRPRLEGVTVDILPGRTAVVGASGAGKTSLLNLLSGFETPDAGGIETVQIRSERVPIFWSPADGGLWPGVSIADHIRLVTPGASTRGRVQEWLERFDLNESAARHVEELSAGERSRLSLARALAVDAAVLVLDEPLVHVDRARLERYWSIVRETCEARGTSLVFSSHHMIDRRHADRVVGMEKGRVVLDCSIDEALRESVHE</sequence>
<dbReference type="Proteomes" id="UP000315700">
    <property type="component" value="Chromosome"/>
</dbReference>
<gene>
    <name evidence="5" type="primary">fbpC</name>
    <name evidence="5" type="ORF">Pan44_21820</name>
</gene>
<evidence type="ECO:0000256" key="3">
    <source>
        <dbReference type="ARBA" id="ARBA00022840"/>
    </source>
</evidence>
<dbReference type="InterPro" id="IPR017871">
    <property type="entry name" value="ABC_transporter-like_CS"/>
</dbReference>
<dbReference type="Gene3D" id="3.40.50.300">
    <property type="entry name" value="P-loop containing nucleotide triphosphate hydrolases"/>
    <property type="match status" value="1"/>
</dbReference>
<dbReference type="Pfam" id="PF00005">
    <property type="entry name" value="ABC_tran"/>
    <property type="match status" value="1"/>
</dbReference>
<evidence type="ECO:0000259" key="4">
    <source>
        <dbReference type="PROSITE" id="PS50893"/>
    </source>
</evidence>
<organism evidence="5 6">
    <name type="scientific">Caulifigura coniformis</name>
    <dbReference type="NCBI Taxonomy" id="2527983"/>
    <lineage>
        <taxon>Bacteria</taxon>
        <taxon>Pseudomonadati</taxon>
        <taxon>Planctomycetota</taxon>
        <taxon>Planctomycetia</taxon>
        <taxon>Planctomycetales</taxon>
        <taxon>Planctomycetaceae</taxon>
        <taxon>Caulifigura</taxon>
    </lineage>
</organism>
<protein>
    <submittedName>
        <fullName evidence="5">Fe(3+) ions import ATP-binding protein FbpC</fullName>
    </submittedName>
</protein>
<dbReference type="AlphaFoldDB" id="A0A517SDG5"/>
<evidence type="ECO:0000256" key="1">
    <source>
        <dbReference type="ARBA" id="ARBA00022448"/>
    </source>
</evidence>
<evidence type="ECO:0000256" key="2">
    <source>
        <dbReference type="ARBA" id="ARBA00022741"/>
    </source>
</evidence>
<name>A0A517SDG5_9PLAN</name>
<dbReference type="EMBL" id="CP036271">
    <property type="protein sequence ID" value="QDT54155.1"/>
    <property type="molecule type" value="Genomic_DNA"/>
</dbReference>
<dbReference type="SUPFAM" id="SSF52540">
    <property type="entry name" value="P-loop containing nucleoside triphosphate hydrolases"/>
    <property type="match status" value="1"/>
</dbReference>
<dbReference type="SMART" id="SM00382">
    <property type="entry name" value="AAA"/>
    <property type="match status" value="1"/>
</dbReference>
<keyword evidence="3 5" id="KW-0067">ATP-binding</keyword>
<reference evidence="5 6" key="1">
    <citation type="submission" date="2019-02" db="EMBL/GenBank/DDBJ databases">
        <title>Deep-cultivation of Planctomycetes and their phenomic and genomic characterization uncovers novel biology.</title>
        <authorList>
            <person name="Wiegand S."/>
            <person name="Jogler M."/>
            <person name="Boedeker C."/>
            <person name="Pinto D."/>
            <person name="Vollmers J."/>
            <person name="Rivas-Marin E."/>
            <person name="Kohn T."/>
            <person name="Peeters S.H."/>
            <person name="Heuer A."/>
            <person name="Rast P."/>
            <person name="Oberbeckmann S."/>
            <person name="Bunk B."/>
            <person name="Jeske O."/>
            <person name="Meyerdierks A."/>
            <person name="Storesund J.E."/>
            <person name="Kallscheuer N."/>
            <person name="Luecker S."/>
            <person name="Lage O.M."/>
            <person name="Pohl T."/>
            <person name="Merkel B.J."/>
            <person name="Hornburger P."/>
            <person name="Mueller R.-W."/>
            <person name="Bruemmer F."/>
            <person name="Labrenz M."/>
            <person name="Spormann A.M."/>
            <person name="Op den Camp H."/>
            <person name="Overmann J."/>
            <person name="Amann R."/>
            <person name="Jetten M.S.M."/>
            <person name="Mascher T."/>
            <person name="Medema M.H."/>
            <person name="Devos D.P."/>
            <person name="Kaster A.-K."/>
            <person name="Ovreas L."/>
            <person name="Rohde M."/>
            <person name="Galperin M.Y."/>
            <person name="Jogler C."/>
        </authorList>
    </citation>
    <scope>NUCLEOTIDE SEQUENCE [LARGE SCALE GENOMIC DNA]</scope>
    <source>
        <strain evidence="5 6">Pan44</strain>
    </source>
</reference>
<feature type="domain" description="ABC transporter" evidence="4">
    <location>
        <begin position="5"/>
        <end position="217"/>
    </location>
</feature>